<dbReference type="CDD" id="cd00293">
    <property type="entry name" value="USP-like"/>
    <property type="match status" value="1"/>
</dbReference>
<evidence type="ECO:0000256" key="1">
    <source>
        <dbReference type="ARBA" id="ARBA00008791"/>
    </source>
</evidence>
<dbReference type="PANTHER" id="PTHR46268:SF6">
    <property type="entry name" value="UNIVERSAL STRESS PROTEIN UP12"/>
    <property type="match status" value="1"/>
</dbReference>
<dbReference type="AlphaFoldDB" id="D3F9H5"/>
<dbReference type="Proteomes" id="UP000008229">
    <property type="component" value="Chromosome"/>
</dbReference>
<evidence type="ECO:0000259" key="2">
    <source>
        <dbReference type="Pfam" id="PF00582"/>
    </source>
</evidence>
<name>D3F9H5_CONWI</name>
<dbReference type="SUPFAM" id="SSF52402">
    <property type="entry name" value="Adenine nucleotide alpha hydrolases-like"/>
    <property type="match status" value="1"/>
</dbReference>
<dbReference type="EMBL" id="CP001854">
    <property type="protein sequence ID" value="ADB49142.1"/>
    <property type="molecule type" value="Genomic_DNA"/>
</dbReference>
<dbReference type="HOGENOM" id="CLU_049301_16_2_11"/>
<dbReference type="PANTHER" id="PTHR46268">
    <property type="entry name" value="STRESS RESPONSE PROTEIN NHAX"/>
    <property type="match status" value="1"/>
</dbReference>
<dbReference type="STRING" id="469383.Cwoe_0709"/>
<protein>
    <submittedName>
        <fullName evidence="3">UspA domain protein</fullName>
    </submittedName>
</protein>
<gene>
    <name evidence="3" type="ordered locus">Cwoe_0709</name>
</gene>
<keyword evidence="4" id="KW-1185">Reference proteome</keyword>
<dbReference type="KEGG" id="cwo:Cwoe_0709"/>
<organism evidence="3 4">
    <name type="scientific">Conexibacter woesei (strain DSM 14684 / CCUG 47730 / CIP 108061 / JCM 11494 / NBRC 100937 / ID131577)</name>
    <dbReference type="NCBI Taxonomy" id="469383"/>
    <lineage>
        <taxon>Bacteria</taxon>
        <taxon>Bacillati</taxon>
        <taxon>Actinomycetota</taxon>
        <taxon>Thermoleophilia</taxon>
        <taxon>Solirubrobacterales</taxon>
        <taxon>Conexibacteraceae</taxon>
        <taxon>Conexibacter</taxon>
    </lineage>
</organism>
<dbReference type="PRINTS" id="PR01438">
    <property type="entry name" value="UNVRSLSTRESS"/>
</dbReference>
<dbReference type="Pfam" id="PF00582">
    <property type="entry name" value="Usp"/>
    <property type="match status" value="1"/>
</dbReference>
<dbReference type="Gene3D" id="3.40.50.620">
    <property type="entry name" value="HUPs"/>
    <property type="match status" value="1"/>
</dbReference>
<dbReference type="InterPro" id="IPR014729">
    <property type="entry name" value="Rossmann-like_a/b/a_fold"/>
</dbReference>
<evidence type="ECO:0000313" key="3">
    <source>
        <dbReference type="EMBL" id="ADB49142.1"/>
    </source>
</evidence>
<dbReference type="InterPro" id="IPR006016">
    <property type="entry name" value="UspA"/>
</dbReference>
<evidence type="ECO:0000313" key="4">
    <source>
        <dbReference type="Proteomes" id="UP000008229"/>
    </source>
</evidence>
<proteinExistence type="inferred from homology"/>
<feature type="domain" description="UspA" evidence="2">
    <location>
        <begin position="6"/>
        <end position="138"/>
    </location>
</feature>
<reference evidence="4" key="2">
    <citation type="submission" date="2010-01" db="EMBL/GenBank/DDBJ databases">
        <title>The complete genome of Conexibacter woesei DSM 14684.</title>
        <authorList>
            <consortium name="US DOE Joint Genome Institute (JGI-PGF)"/>
            <person name="Lucas S."/>
            <person name="Copeland A."/>
            <person name="Lapidus A."/>
            <person name="Glavina del Rio T."/>
            <person name="Dalin E."/>
            <person name="Tice H."/>
            <person name="Bruce D."/>
            <person name="Goodwin L."/>
            <person name="Pitluck S."/>
            <person name="Kyrpides N."/>
            <person name="Mavromatis K."/>
            <person name="Ivanova N."/>
            <person name="Mikhailova N."/>
            <person name="Chertkov O."/>
            <person name="Brettin T."/>
            <person name="Detter J.C."/>
            <person name="Han C."/>
            <person name="Larimer F."/>
            <person name="Land M."/>
            <person name="Hauser L."/>
            <person name="Markowitz V."/>
            <person name="Cheng J.-F."/>
            <person name="Hugenholtz P."/>
            <person name="Woyke T."/>
            <person name="Wu D."/>
            <person name="Pukall R."/>
            <person name="Steenblock K."/>
            <person name="Schneider S."/>
            <person name="Klenk H.-P."/>
            <person name="Eisen J.A."/>
        </authorList>
    </citation>
    <scope>NUCLEOTIDE SEQUENCE [LARGE SCALE GENOMIC DNA]</scope>
    <source>
        <strain evidence="4">DSM 14684 / CIP 108061 / JCM 11494 / NBRC 100937 / ID131577</strain>
    </source>
</reference>
<dbReference type="eggNOG" id="COG0589">
    <property type="taxonomic scope" value="Bacteria"/>
</dbReference>
<sequence length="140" mass="14930">MAERVLIVGFDDSEGARAALRVAIELARDLGDKLVIAFGYEPPGRMGEELGAARDAVRELGERVTRHAFARAEAEGVEAELAVIDRRPVDALLELAAAHDARMIVIGSYGDHPIKGAIIGSTPHKLLHLADRPVLAVPAP</sequence>
<dbReference type="RefSeq" id="WP_012932195.1">
    <property type="nucleotide sequence ID" value="NC_013739.1"/>
</dbReference>
<dbReference type="OrthoDB" id="4273874at2"/>
<comment type="similarity">
    <text evidence="1">Belongs to the universal stress protein A family.</text>
</comment>
<reference evidence="3 4" key="1">
    <citation type="journal article" date="2010" name="Stand. Genomic Sci.">
        <title>Complete genome sequence of Conexibacter woesei type strain (ID131577).</title>
        <authorList>
            <person name="Pukall R."/>
            <person name="Lapidus A."/>
            <person name="Glavina Del Rio T."/>
            <person name="Copeland A."/>
            <person name="Tice H."/>
            <person name="Cheng J.-F."/>
            <person name="Lucas S."/>
            <person name="Chen F."/>
            <person name="Nolan M."/>
            <person name="Bruce D."/>
            <person name="Goodwin L."/>
            <person name="Pitluck S."/>
            <person name="Mavromatis K."/>
            <person name="Ivanova N."/>
            <person name="Ovchinnikova G."/>
            <person name="Pati A."/>
            <person name="Chen A."/>
            <person name="Palaniappan K."/>
            <person name="Land M."/>
            <person name="Hauser L."/>
            <person name="Chang Y.-J."/>
            <person name="Jeffries C.D."/>
            <person name="Chain P."/>
            <person name="Meincke L."/>
            <person name="Sims D."/>
            <person name="Brettin T."/>
            <person name="Detter J.C."/>
            <person name="Rohde M."/>
            <person name="Goeker M."/>
            <person name="Bristow J."/>
            <person name="Eisen J.A."/>
            <person name="Markowitz V."/>
            <person name="Kyrpides N.C."/>
            <person name="Klenk H.-P."/>
            <person name="Hugenholtz P."/>
        </authorList>
    </citation>
    <scope>NUCLEOTIDE SEQUENCE [LARGE SCALE GENOMIC DNA]</scope>
    <source>
        <strain evidence="4">DSM 14684 / CIP 108061 / JCM 11494 / NBRC 100937 / ID131577</strain>
    </source>
</reference>
<dbReference type="InterPro" id="IPR006015">
    <property type="entry name" value="Universal_stress_UspA"/>
</dbReference>
<accession>D3F9H5</accession>